<proteinExistence type="predicted"/>
<keyword evidence="1" id="KW-0472">Membrane</keyword>
<name>A0ABQ4F7V9_9ACTN</name>
<keyword evidence="3" id="KW-1185">Reference proteome</keyword>
<sequence>MTILSQLTVAGVVGLSLPAVLTAVYLFSADSARRARAMRVLRLLLRR</sequence>
<organism evidence="2 3">
    <name type="scientific">Microbispora amethystogenes</name>
    <dbReference type="NCBI Taxonomy" id="1427754"/>
    <lineage>
        <taxon>Bacteria</taxon>
        <taxon>Bacillati</taxon>
        <taxon>Actinomycetota</taxon>
        <taxon>Actinomycetes</taxon>
        <taxon>Streptosporangiales</taxon>
        <taxon>Streptosporangiaceae</taxon>
        <taxon>Microbispora</taxon>
    </lineage>
</organism>
<reference evidence="2 3" key="1">
    <citation type="submission" date="2021-01" db="EMBL/GenBank/DDBJ databases">
        <title>Whole genome shotgun sequence of Microbispora amethystogenes NBRC 101907.</title>
        <authorList>
            <person name="Komaki H."/>
            <person name="Tamura T."/>
        </authorList>
    </citation>
    <scope>NUCLEOTIDE SEQUENCE [LARGE SCALE GENOMIC DNA]</scope>
    <source>
        <strain evidence="2 3">NBRC 101907</strain>
    </source>
</reference>
<keyword evidence="1" id="KW-1133">Transmembrane helix</keyword>
<accession>A0ABQ4F7V9</accession>
<dbReference type="Proteomes" id="UP000651728">
    <property type="component" value="Unassembled WGS sequence"/>
</dbReference>
<gene>
    <name evidence="2" type="ORF">Mam01_10270</name>
</gene>
<evidence type="ECO:0000313" key="3">
    <source>
        <dbReference type="Proteomes" id="UP000651728"/>
    </source>
</evidence>
<evidence type="ECO:0000256" key="1">
    <source>
        <dbReference type="SAM" id="Phobius"/>
    </source>
</evidence>
<evidence type="ECO:0000313" key="2">
    <source>
        <dbReference type="EMBL" id="GIH30863.1"/>
    </source>
</evidence>
<comment type="caution">
    <text evidence="2">The sequence shown here is derived from an EMBL/GenBank/DDBJ whole genome shotgun (WGS) entry which is preliminary data.</text>
</comment>
<keyword evidence="1" id="KW-0812">Transmembrane</keyword>
<dbReference type="EMBL" id="BOOB01000007">
    <property type="protein sequence ID" value="GIH30863.1"/>
    <property type="molecule type" value="Genomic_DNA"/>
</dbReference>
<protein>
    <submittedName>
        <fullName evidence="2">Uncharacterized protein</fullName>
    </submittedName>
</protein>
<feature type="transmembrane region" description="Helical" evidence="1">
    <location>
        <begin position="6"/>
        <end position="29"/>
    </location>
</feature>
<dbReference type="RefSeq" id="WP_191909914.1">
    <property type="nucleotide sequence ID" value="NZ_BAABEJ010000003.1"/>
</dbReference>